<keyword evidence="2" id="KW-1185">Reference proteome</keyword>
<accession>A0A562JKE0</accession>
<proteinExistence type="predicted"/>
<dbReference type="GO" id="GO:0005524">
    <property type="term" value="F:ATP binding"/>
    <property type="evidence" value="ECO:0007669"/>
    <property type="project" value="UniProtKB-ARBA"/>
</dbReference>
<name>A0A562JKE0_9FIRM</name>
<keyword evidence="1" id="KW-0808">Transferase</keyword>
<gene>
    <name evidence="1" type="ORF">LY60_00221</name>
</gene>
<evidence type="ECO:0000313" key="2">
    <source>
        <dbReference type="Proteomes" id="UP000315343"/>
    </source>
</evidence>
<reference evidence="1 2" key="1">
    <citation type="submission" date="2019-07" db="EMBL/GenBank/DDBJ databases">
        <title>Genomic Encyclopedia of Type Strains, Phase I: the one thousand microbial genomes (KMG-I) project.</title>
        <authorList>
            <person name="Kyrpides N."/>
        </authorList>
    </citation>
    <scope>NUCLEOTIDE SEQUENCE [LARGE SCALE GENOMIC DNA]</scope>
    <source>
        <strain evidence="1 2">DSM 13558</strain>
    </source>
</reference>
<evidence type="ECO:0000313" key="1">
    <source>
        <dbReference type="EMBL" id="TWH83610.1"/>
    </source>
</evidence>
<dbReference type="InterPro" id="IPR016064">
    <property type="entry name" value="NAD/diacylglycerol_kinase_sf"/>
</dbReference>
<dbReference type="Proteomes" id="UP000315343">
    <property type="component" value="Unassembled WGS sequence"/>
</dbReference>
<dbReference type="AlphaFoldDB" id="A0A562JKE0"/>
<dbReference type="Pfam" id="PF20143">
    <property type="entry name" value="NAD_kinase_C"/>
    <property type="match status" value="1"/>
</dbReference>
<dbReference type="PANTHER" id="PTHR40697">
    <property type="entry name" value="ACETOIN CATABOLISM PROTEIN X"/>
    <property type="match status" value="1"/>
</dbReference>
<dbReference type="PANTHER" id="PTHR40697:SF2">
    <property type="entry name" value="ATP-NAD KINASE-RELATED"/>
    <property type="match status" value="1"/>
</dbReference>
<dbReference type="InterPro" id="IPR011386">
    <property type="entry name" value="Put_ATP-NAD_kin"/>
</dbReference>
<dbReference type="SUPFAM" id="SSF111331">
    <property type="entry name" value="NAD kinase/diacylglycerol kinase-like"/>
    <property type="match status" value="1"/>
</dbReference>
<dbReference type="PIRSF" id="PIRSF016907">
    <property type="entry name" value="Kin_ATP-NAD"/>
    <property type="match status" value="1"/>
</dbReference>
<dbReference type="GO" id="GO:0003951">
    <property type="term" value="F:NAD+ kinase activity"/>
    <property type="evidence" value="ECO:0007669"/>
    <property type="project" value="InterPro"/>
</dbReference>
<comment type="caution">
    <text evidence="1">The sequence shown here is derived from an EMBL/GenBank/DDBJ whole genome shotgun (WGS) entry which is preliminary data.</text>
</comment>
<dbReference type="InterPro" id="IPR017438">
    <property type="entry name" value="ATP-NAD_kinase_N"/>
</dbReference>
<dbReference type="Pfam" id="PF01513">
    <property type="entry name" value="NAD_kinase"/>
    <property type="match status" value="1"/>
</dbReference>
<organism evidence="1 2">
    <name type="scientific">Sedimentibacter saalensis</name>
    <dbReference type="NCBI Taxonomy" id="130788"/>
    <lineage>
        <taxon>Bacteria</taxon>
        <taxon>Bacillati</taxon>
        <taxon>Bacillota</taxon>
        <taxon>Tissierellia</taxon>
        <taxon>Sedimentibacter</taxon>
    </lineage>
</organism>
<keyword evidence="1" id="KW-0418">Kinase</keyword>
<dbReference type="GO" id="GO:0051287">
    <property type="term" value="F:NAD binding"/>
    <property type="evidence" value="ECO:0007669"/>
    <property type="project" value="UniProtKB-ARBA"/>
</dbReference>
<dbReference type="Gene3D" id="3.40.50.10330">
    <property type="entry name" value="Probable inorganic polyphosphate/atp-NAD kinase, domain 1"/>
    <property type="match status" value="1"/>
</dbReference>
<dbReference type="InterPro" id="IPR002504">
    <property type="entry name" value="NADK"/>
</dbReference>
<dbReference type="GO" id="GO:0006741">
    <property type="term" value="P:NADP+ biosynthetic process"/>
    <property type="evidence" value="ECO:0007669"/>
    <property type="project" value="InterPro"/>
</dbReference>
<dbReference type="InterPro" id="IPR039065">
    <property type="entry name" value="AcoX-like"/>
</dbReference>
<dbReference type="EMBL" id="VLKH01000001">
    <property type="protein sequence ID" value="TWH83610.1"/>
    <property type="molecule type" value="Genomic_DNA"/>
</dbReference>
<sequence>MAKKIGIIVNPVAGMGGKVGLKGSDGEEILAKAIELGAKPECPDKAIVAISQIKQFDDDILEIYTYPNEMGENEVRACGLEPIVINHMHSSNTKPEDTIRAAKEMYEIGVELILFAGGDGTARNILDAVGDRITVLGIPGGCKIHSAVYAINPKTAGKLVLKFLQGKVKDLRLSEVMDIDEDAFREGVVNARLYGYMKVPYDTKMVQNLKSGRATGEEAALDLVSRYIALNMEKDVLYIMGTGSTVRGVMDKLKLRNTLLGVDLVCNNQVIANDVNENTILSYLDKYSKAKIVITVIGGQGYLFGRGNQQISHRVIRKVGLDNILIIATKNKMYSLFGQSLLVDTGDEVLNSELSGYARVIVGYDESVMFKVIS</sequence>
<protein>
    <submittedName>
        <fullName evidence="1">Putative polyphosphate/ATP-dependent NAD kinase</fullName>
    </submittedName>
</protein>